<feature type="binding site" evidence="5">
    <location>
        <position position="64"/>
    </location>
    <ligand>
        <name>S-adenosyl-L-methionine</name>
        <dbReference type="ChEBI" id="CHEBI:59789"/>
    </ligand>
</feature>
<organism evidence="6">
    <name type="scientific">Caldithrix abyssi</name>
    <dbReference type="NCBI Taxonomy" id="187145"/>
    <lineage>
        <taxon>Bacteria</taxon>
        <taxon>Pseudomonadati</taxon>
        <taxon>Calditrichota</taxon>
        <taxon>Calditrichia</taxon>
        <taxon>Calditrichales</taxon>
        <taxon>Calditrichaceae</taxon>
        <taxon>Caldithrix</taxon>
    </lineage>
</organism>
<dbReference type="InterPro" id="IPR023576">
    <property type="entry name" value="UbiE/COQ5_MeTrFase_CS"/>
</dbReference>
<dbReference type="AlphaFoldDB" id="A0A7V5VET5"/>
<dbReference type="SUPFAM" id="SSF53335">
    <property type="entry name" value="S-adenosyl-L-methionine-dependent methyltransferases"/>
    <property type="match status" value="1"/>
</dbReference>
<evidence type="ECO:0000313" key="6">
    <source>
        <dbReference type="EMBL" id="HHM02299.1"/>
    </source>
</evidence>
<feature type="binding site" evidence="5">
    <location>
        <position position="85"/>
    </location>
    <ligand>
        <name>S-adenosyl-L-methionine</name>
        <dbReference type="ChEBI" id="CHEBI:59789"/>
    </ligand>
</feature>
<evidence type="ECO:0000256" key="4">
    <source>
        <dbReference type="ARBA" id="ARBA00022691"/>
    </source>
</evidence>
<dbReference type="GO" id="GO:0043770">
    <property type="term" value="F:demethylmenaquinone methyltransferase activity"/>
    <property type="evidence" value="ECO:0007669"/>
    <property type="project" value="UniProtKB-UniRule"/>
</dbReference>
<comment type="catalytic activity">
    <reaction evidence="5">
        <text>a 2-demethylmenaquinol + S-adenosyl-L-methionine = a menaquinol + S-adenosyl-L-homocysteine + H(+)</text>
        <dbReference type="Rhea" id="RHEA:42640"/>
        <dbReference type="Rhea" id="RHEA-COMP:9539"/>
        <dbReference type="Rhea" id="RHEA-COMP:9563"/>
        <dbReference type="ChEBI" id="CHEBI:15378"/>
        <dbReference type="ChEBI" id="CHEBI:18151"/>
        <dbReference type="ChEBI" id="CHEBI:55437"/>
        <dbReference type="ChEBI" id="CHEBI:57856"/>
        <dbReference type="ChEBI" id="CHEBI:59789"/>
        <dbReference type="EC" id="2.1.1.163"/>
    </reaction>
</comment>
<gene>
    <name evidence="6" type="primary">ubiE</name>
    <name evidence="5" type="synonym">menG</name>
    <name evidence="6" type="ORF">ENJ15_04745</name>
</gene>
<dbReference type="CDD" id="cd02440">
    <property type="entry name" value="AdoMet_MTases"/>
    <property type="match status" value="1"/>
</dbReference>
<dbReference type="EMBL" id="DRLI01000178">
    <property type="protein sequence ID" value="HHM02299.1"/>
    <property type="molecule type" value="Genomic_DNA"/>
</dbReference>
<dbReference type="PANTHER" id="PTHR43591">
    <property type="entry name" value="METHYLTRANSFERASE"/>
    <property type="match status" value="1"/>
</dbReference>
<keyword evidence="1 5" id="KW-0474">Menaquinone biosynthesis</keyword>
<evidence type="ECO:0000256" key="2">
    <source>
        <dbReference type="ARBA" id="ARBA00022603"/>
    </source>
</evidence>
<dbReference type="PROSITE" id="PS01183">
    <property type="entry name" value="UBIE_1"/>
    <property type="match status" value="1"/>
</dbReference>
<keyword evidence="3 5" id="KW-0808">Transferase</keyword>
<protein>
    <recommendedName>
        <fullName evidence="5">Demethylmenaquinone methyltransferase</fullName>
        <ecNumber evidence="5">2.1.1.163</ecNumber>
    </recommendedName>
</protein>
<dbReference type="GO" id="GO:0032259">
    <property type="term" value="P:methylation"/>
    <property type="evidence" value="ECO:0007669"/>
    <property type="project" value="UniProtKB-KW"/>
</dbReference>
<comment type="pathway">
    <text evidence="5">Quinol/quinone metabolism; menaquinone biosynthesis; menaquinol from 1,4-dihydroxy-2-naphthoate: step 2/2.</text>
</comment>
<sequence length="249" mass="28221">MTTLTVTQEISRKKVWLMFDRIAHRYDLLNRLLSMRQDVAWRKKLARHLPDYRPLYLLDLATGTGDVAISLMRHGSGITRALGVDMSEKMLDEGRQKLKKLQLTDAIRLQTGDATALDLPDNTFDVTTIAFGIRNVMDPSVSLREMIRVLKPGGRSLILEFSLPENALMRKLYLFYFRHVLPKIGALISGDSYAYNYLNQTVETFPYGDAFCRLMEEAGFKNVSAHPLTFGIATIYRGDKPAATTGEVR</sequence>
<dbReference type="EC" id="2.1.1.163" evidence="5"/>
<dbReference type="NCBIfam" id="TIGR01934">
    <property type="entry name" value="MenG_MenH_UbiE"/>
    <property type="match status" value="1"/>
</dbReference>
<comment type="caution">
    <text evidence="6">The sequence shown here is derived from an EMBL/GenBank/DDBJ whole genome shotgun (WGS) entry which is preliminary data.</text>
</comment>
<evidence type="ECO:0000256" key="1">
    <source>
        <dbReference type="ARBA" id="ARBA00022428"/>
    </source>
</evidence>
<dbReference type="Pfam" id="PF01209">
    <property type="entry name" value="Ubie_methyltran"/>
    <property type="match status" value="1"/>
</dbReference>
<comment type="similarity">
    <text evidence="5">Belongs to the class I-like SAM-binding methyltransferase superfamily. MenG/UbiE family.</text>
</comment>
<dbReference type="Proteomes" id="UP000885771">
    <property type="component" value="Unassembled WGS sequence"/>
</dbReference>
<comment type="function">
    <text evidence="5">Methyltransferase required for the conversion of demethylmenaquinol (DMKH2) to menaquinol (MKH2).</text>
</comment>
<name>A0A7V5VET5_CALAY</name>
<dbReference type="PROSITE" id="PS51608">
    <property type="entry name" value="SAM_MT_UBIE"/>
    <property type="match status" value="1"/>
</dbReference>
<evidence type="ECO:0000256" key="5">
    <source>
        <dbReference type="HAMAP-Rule" id="MF_01813"/>
    </source>
</evidence>
<dbReference type="UniPathway" id="UPA00079">
    <property type="reaction ID" value="UER00169"/>
</dbReference>
<keyword evidence="4 5" id="KW-0949">S-adenosyl-L-methionine</keyword>
<reference evidence="6" key="1">
    <citation type="journal article" date="2020" name="mSystems">
        <title>Genome- and Community-Level Interaction Insights into Carbon Utilization and Element Cycling Functions of Hydrothermarchaeota in Hydrothermal Sediment.</title>
        <authorList>
            <person name="Zhou Z."/>
            <person name="Liu Y."/>
            <person name="Xu W."/>
            <person name="Pan J."/>
            <person name="Luo Z.H."/>
            <person name="Li M."/>
        </authorList>
    </citation>
    <scope>NUCLEOTIDE SEQUENCE [LARGE SCALE GENOMIC DNA]</scope>
    <source>
        <strain evidence="6">HyVt-460</strain>
    </source>
</reference>
<dbReference type="Gene3D" id="3.40.50.150">
    <property type="entry name" value="Vaccinia Virus protein VP39"/>
    <property type="match status" value="1"/>
</dbReference>
<proteinExistence type="inferred from homology"/>
<dbReference type="PANTHER" id="PTHR43591:SF24">
    <property type="entry name" value="2-METHOXY-6-POLYPRENYL-1,4-BENZOQUINOL METHYLASE, MITOCHONDRIAL"/>
    <property type="match status" value="1"/>
</dbReference>
<accession>A0A7V5VET5</accession>
<dbReference type="NCBIfam" id="NF001244">
    <property type="entry name" value="PRK00216.1-5"/>
    <property type="match status" value="1"/>
</dbReference>
<keyword evidence="2 5" id="KW-0489">Methyltransferase</keyword>
<evidence type="ECO:0000256" key="3">
    <source>
        <dbReference type="ARBA" id="ARBA00022679"/>
    </source>
</evidence>
<dbReference type="HAMAP" id="MF_01813">
    <property type="entry name" value="MenG_UbiE_methyltr"/>
    <property type="match status" value="1"/>
</dbReference>
<comment type="caution">
    <text evidence="5">Lacks conserved residue(s) required for the propagation of feature annotation.</text>
</comment>
<dbReference type="InterPro" id="IPR029063">
    <property type="entry name" value="SAM-dependent_MTases_sf"/>
</dbReference>
<dbReference type="GO" id="GO:0009234">
    <property type="term" value="P:menaquinone biosynthetic process"/>
    <property type="evidence" value="ECO:0007669"/>
    <property type="project" value="UniProtKB-UniRule"/>
</dbReference>
<feature type="binding site" evidence="5">
    <location>
        <begin position="113"/>
        <end position="114"/>
    </location>
    <ligand>
        <name>S-adenosyl-L-methionine</name>
        <dbReference type="ChEBI" id="CHEBI:59789"/>
    </ligand>
</feature>
<dbReference type="InterPro" id="IPR004033">
    <property type="entry name" value="UbiE/COQ5_MeTrFase"/>
</dbReference>